<name>A0A1F5I277_9BACT</name>
<protein>
    <recommendedName>
        <fullName evidence="3">Nucleotidyl transferase AbiEii toxin, Type IV TA system</fullName>
    </recommendedName>
</protein>
<comment type="caution">
    <text evidence="1">The sequence shown here is derived from an EMBL/GenBank/DDBJ whole genome shotgun (WGS) entry which is preliminary data.</text>
</comment>
<evidence type="ECO:0000313" key="1">
    <source>
        <dbReference type="EMBL" id="OGE10493.1"/>
    </source>
</evidence>
<dbReference type="EMBL" id="MFBS01000010">
    <property type="protein sequence ID" value="OGE10493.1"/>
    <property type="molecule type" value="Genomic_DNA"/>
</dbReference>
<reference evidence="1 2" key="1">
    <citation type="journal article" date="2016" name="Nat. Commun.">
        <title>Thousands of microbial genomes shed light on interconnected biogeochemical processes in an aquifer system.</title>
        <authorList>
            <person name="Anantharaman K."/>
            <person name="Brown C.T."/>
            <person name="Hug L.A."/>
            <person name="Sharon I."/>
            <person name="Castelle C.J."/>
            <person name="Probst A.J."/>
            <person name="Thomas B.C."/>
            <person name="Singh A."/>
            <person name="Wilkins M.J."/>
            <person name="Karaoz U."/>
            <person name="Brodie E.L."/>
            <person name="Williams K.H."/>
            <person name="Hubbard S.S."/>
            <person name="Banfield J.F."/>
        </authorList>
    </citation>
    <scope>NUCLEOTIDE SEQUENCE [LARGE SCALE GENOMIC DNA]</scope>
</reference>
<gene>
    <name evidence="1" type="ORF">A3A60_03040</name>
</gene>
<dbReference type="Proteomes" id="UP000179227">
    <property type="component" value="Unassembled WGS sequence"/>
</dbReference>
<sequence>MHVFYPGILNAKQTKIISQLSFLQKLGFYLAGGTALALQLGHRTSLDFDFYSPKHFSAASLFNEIEQIFKNEAKKISQQKDTLFCNVNGVDLSFFWYQYSHITRPVTYQCITLASLEDIAAMKLVAAGHRPAKRDYIDIFYLLKKFSLEEIFSFAHKKYANFNSYLSQRALAYFEDLEDPKQRSHKVLDPNFSWPEAKKKIFAEVKKYQLSLLKKQ</sequence>
<dbReference type="Pfam" id="PF08843">
    <property type="entry name" value="AbiEii"/>
    <property type="match status" value="1"/>
</dbReference>
<accession>A0A1F5I277</accession>
<evidence type="ECO:0008006" key="3">
    <source>
        <dbReference type="Google" id="ProtNLM"/>
    </source>
</evidence>
<proteinExistence type="predicted"/>
<dbReference type="AlphaFoldDB" id="A0A1F5I277"/>
<evidence type="ECO:0000313" key="2">
    <source>
        <dbReference type="Proteomes" id="UP000179227"/>
    </source>
</evidence>
<dbReference type="InterPro" id="IPR014942">
    <property type="entry name" value="AbiEii"/>
</dbReference>
<organism evidence="1 2">
    <name type="scientific">Candidatus Curtissbacteria bacterium RIFCSPLOWO2_01_FULL_42_26</name>
    <dbReference type="NCBI Taxonomy" id="1797729"/>
    <lineage>
        <taxon>Bacteria</taxon>
        <taxon>Candidatus Curtissiibacteriota</taxon>
    </lineage>
</organism>
<dbReference type="STRING" id="1797729.A3A60_03040"/>